<evidence type="ECO:0000256" key="3">
    <source>
        <dbReference type="ARBA" id="ARBA00023163"/>
    </source>
</evidence>
<dbReference type="InterPro" id="IPR003313">
    <property type="entry name" value="AraC-bd"/>
</dbReference>
<dbReference type="InterPro" id="IPR011051">
    <property type="entry name" value="RmlC_Cupin_sf"/>
</dbReference>
<keyword evidence="3" id="KW-0804">Transcription</keyword>
<dbReference type="PROSITE" id="PS01124">
    <property type="entry name" value="HTH_ARAC_FAMILY_2"/>
    <property type="match status" value="1"/>
</dbReference>
<dbReference type="InterPro" id="IPR014710">
    <property type="entry name" value="RmlC-like_jellyroll"/>
</dbReference>
<dbReference type="EMBL" id="BAAAZC010000053">
    <property type="protein sequence ID" value="GAA3994283.1"/>
    <property type="molecule type" value="Genomic_DNA"/>
</dbReference>
<dbReference type="InterPro" id="IPR018062">
    <property type="entry name" value="HTH_AraC-typ_CS"/>
</dbReference>
<keyword evidence="1" id="KW-0805">Transcription regulation</keyword>
<dbReference type="Proteomes" id="UP001500742">
    <property type="component" value="Unassembled WGS sequence"/>
</dbReference>
<dbReference type="PANTHER" id="PTHR43280">
    <property type="entry name" value="ARAC-FAMILY TRANSCRIPTIONAL REGULATOR"/>
    <property type="match status" value="1"/>
</dbReference>
<evidence type="ECO:0000256" key="1">
    <source>
        <dbReference type="ARBA" id="ARBA00023015"/>
    </source>
</evidence>
<proteinExistence type="predicted"/>
<dbReference type="RefSeq" id="WP_259096590.1">
    <property type="nucleotide sequence ID" value="NZ_BAAAZC010000053.1"/>
</dbReference>
<dbReference type="PROSITE" id="PS00041">
    <property type="entry name" value="HTH_ARAC_FAMILY_1"/>
    <property type="match status" value="1"/>
</dbReference>
<protein>
    <submittedName>
        <fullName evidence="5">AraC family transcriptional regulator</fullName>
    </submittedName>
</protein>
<sequence length="317" mass="35502">MKVLQFTIPVPHDKSVIADQFSLPYFYPYLHRHKETQITWIQKGEGTLIAGNNMHHFAPGDVFLLGANLPHLFKSDPQYFEAENEDAISALSIFFNPDGVLASFFDLPEVRMHKLFIQQHQQGIKVPVADADRIITSMTGLRDSSGADQLVQFIHLLKGLSDINEQLQPLSSYGNLPGITENEGIRIGNIYNFIMQNYAESLTLDDVAKAAFMTSESFCRYFKKHTGNTFVTFLNEVRINEACKMLTANKFESISIVAYKSGFKSITNFNRVFRSVTGSSPREYTESFNGKIAIAQPAPEIDILKKGNSKAAFANGV</sequence>
<keyword evidence="2" id="KW-0238">DNA-binding</keyword>
<evidence type="ECO:0000259" key="4">
    <source>
        <dbReference type="PROSITE" id="PS01124"/>
    </source>
</evidence>
<dbReference type="Pfam" id="PF12833">
    <property type="entry name" value="HTH_18"/>
    <property type="match status" value="1"/>
</dbReference>
<dbReference type="InterPro" id="IPR018060">
    <property type="entry name" value="HTH_AraC"/>
</dbReference>
<accession>A0ABP7R995</accession>
<dbReference type="Pfam" id="PF02311">
    <property type="entry name" value="AraC_binding"/>
    <property type="match status" value="1"/>
</dbReference>
<dbReference type="Gene3D" id="1.10.10.60">
    <property type="entry name" value="Homeodomain-like"/>
    <property type="match status" value="2"/>
</dbReference>
<keyword evidence="6" id="KW-1185">Reference proteome</keyword>
<evidence type="ECO:0000313" key="5">
    <source>
        <dbReference type="EMBL" id="GAA3994283.1"/>
    </source>
</evidence>
<gene>
    <name evidence="5" type="ORF">GCM10022210_55520</name>
</gene>
<feature type="domain" description="HTH araC/xylS-type" evidence="4">
    <location>
        <begin position="188"/>
        <end position="287"/>
    </location>
</feature>
<evidence type="ECO:0000313" key="6">
    <source>
        <dbReference type="Proteomes" id="UP001500742"/>
    </source>
</evidence>
<organism evidence="5 6">
    <name type="scientific">Mucilaginibacter dorajii</name>
    <dbReference type="NCBI Taxonomy" id="692994"/>
    <lineage>
        <taxon>Bacteria</taxon>
        <taxon>Pseudomonadati</taxon>
        <taxon>Bacteroidota</taxon>
        <taxon>Sphingobacteriia</taxon>
        <taxon>Sphingobacteriales</taxon>
        <taxon>Sphingobacteriaceae</taxon>
        <taxon>Mucilaginibacter</taxon>
    </lineage>
</organism>
<dbReference type="PANTHER" id="PTHR43280:SF27">
    <property type="entry name" value="TRANSCRIPTIONAL REGULATOR MTLR"/>
    <property type="match status" value="1"/>
</dbReference>
<evidence type="ECO:0000256" key="2">
    <source>
        <dbReference type="ARBA" id="ARBA00023125"/>
    </source>
</evidence>
<dbReference type="SUPFAM" id="SSF46689">
    <property type="entry name" value="Homeodomain-like"/>
    <property type="match status" value="2"/>
</dbReference>
<dbReference type="InterPro" id="IPR009057">
    <property type="entry name" value="Homeodomain-like_sf"/>
</dbReference>
<dbReference type="SMART" id="SM00342">
    <property type="entry name" value="HTH_ARAC"/>
    <property type="match status" value="1"/>
</dbReference>
<name>A0ABP7R995_9SPHI</name>
<comment type="caution">
    <text evidence="5">The sequence shown here is derived from an EMBL/GenBank/DDBJ whole genome shotgun (WGS) entry which is preliminary data.</text>
</comment>
<reference evidence="6" key="1">
    <citation type="journal article" date="2019" name="Int. J. Syst. Evol. Microbiol.">
        <title>The Global Catalogue of Microorganisms (GCM) 10K type strain sequencing project: providing services to taxonomists for standard genome sequencing and annotation.</title>
        <authorList>
            <consortium name="The Broad Institute Genomics Platform"/>
            <consortium name="The Broad Institute Genome Sequencing Center for Infectious Disease"/>
            <person name="Wu L."/>
            <person name="Ma J."/>
        </authorList>
    </citation>
    <scope>NUCLEOTIDE SEQUENCE [LARGE SCALE GENOMIC DNA]</scope>
    <source>
        <strain evidence="6">JCM 16601</strain>
    </source>
</reference>
<dbReference type="SUPFAM" id="SSF51182">
    <property type="entry name" value="RmlC-like cupins"/>
    <property type="match status" value="1"/>
</dbReference>
<dbReference type="Gene3D" id="2.60.120.10">
    <property type="entry name" value="Jelly Rolls"/>
    <property type="match status" value="1"/>
</dbReference>